<evidence type="ECO:0000259" key="1">
    <source>
        <dbReference type="PROSITE" id="PS51186"/>
    </source>
</evidence>
<dbReference type="Gene3D" id="3.40.630.30">
    <property type="match status" value="1"/>
</dbReference>
<dbReference type="EMBL" id="CP034587">
    <property type="protein sequence ID" value="AZQ73516.1"/>
    <property type="molecule type" value="Genomic_DNA"/>
</dbReference>
<dbReference type="PANTHER" id="PTHR43792">
    <property type="entry name" value="GNAT FAMILY, PUTATIVE (AFU_ORTHOLOGUE AFUA_3G00765)-RELATED-RELATED"/>
    <property type="match status" value="1"/>
</dbReference>
<keyword evidence="3" id="KW-1185">Reference proteome</keyword>
<dbReference type="SUPFAM" id="SSF55729">
    <property type="entry name" value="Acyl-CoA N-acyltransferases (Nat)"/>
    <property type="match status" value="1"/>
</dbReference>
<dbReference type="OrthoDB" id="3533156at2"/>
<dbReference type="Pfam" id="PF13302">
    <property type="entry name" value="Acetyltransf_3"/>
    <property type="match status" value="1"/>
</dbReference>
<dbReference type="InterPro" id="IPR051531">
    <property type="entry name" value="N-acetyltransferase"/>
</dbReference>
<feature type="domain" description="N-acetyltransferase" evidence="1">
    <location>
        <begin position="10"/>
        <end position="180"/>
    </location>
</feature>
<organism evidence="2 3">
    <name type="scientific">Streptomyces luteoverticillatus</name>
    <name type="common">Streptoverticillium luteoverticillatus</name>
    <dbReference type="NCBI Taxonomy" id="66425"/>
    <lineage>
        <taxon>Bacteria</taxon>
        <taxon>Bacillati</taxon>
        <taxon>Actinomycetota</taxon>
        <taxon>Actinomycetes</taxon>
        <taxon>Kitasatosporales</taxon>
        <taxon>Streptomycetaceae</taxon>
        <taxon>Streptomyces</taxon>
    </lineage>
</organism>
<sequence length="195" mass="22113">MRPFLETDRLALRPFTEADTDHLVALDNDAEVMRFINGGRPTTPEAIRTRTLPRLLHDHPCFGTRGFWAAEEKTTGAFLGWFEFRPLEDHSPAVVELGYRLNRASWGRGYATEGSKALIHKGFTELGVERVTANTMAVNTRSRRVMEKAGLLFVRNFTGDWPETIDGSEHGEVEYELTRAGWEPQRLSPGRVRQA</sequence>
<protein>
    <submittedName>
        <fullName evidence="2">N-acetyltransferase</fullName>
    </submittedName>
</protein>
<dbReference type="InterPro" id="IPR016181">
    <property type="entry name" value="Acyl_CoA_acyltransferase"/>
</dbReference>
<gene>
    <name evidence="2" type="ORF">EKH77_21900</name>
</gene>
<accession>A0A3S9PMF6</accession>
<dbReference type="GO" id="GO:0016747">
    <property type="term" value="F:acyltransferase activity, transferring groups other than amino-acyl groups"/>
    <property type="evidence" value="ECO:0007669"/>
    <property type="project" value="InterPro"/>
</dbReference>
<proteinExistence type="predicted"/>
<dbReference type="InterPro" id="IPR000182">
    <property type="entry name" value="GNAT_dom"/>
</dbReference>
<name>A0A3S9PMF6_STRLT</name>
<reference evidence="2 3" key="1">
    <citation type="submission" date="2018-12" db="EMBL/GenBank/DDBJ databases">
        <title>The whole draft genome of Streptomyce luteoverticillatus CGMCC 15060.</title>
        <authorList>
            <person name="Feng Z."/>
            <person name="Chen G."/>
            <person name="Zhang J."/>
            <person name="Zhu H."/>
            <person name="Yu X."/>
            <person name="Zhang W."/>
            <person name="Zhang X."/>
        </authorList>
    </citation>
    <scope>NUCLEOTIDE SEQUENCE [LARGE SCALE GENOMIC DNA]</scope>
    <source>
        <strain evidence="2 3">CGMCC 15060</strain>
    </source>
</reference>
<keyword evidence="2" id="KW-0808">Transferase</keyword>
<evidence type="ECO:0000313" key="2">
    <source>
        <dbReference type="EMBL" id="AZQ73516.1"/>
    </source>
</evidence>
<dbReference type="Proteomes" id="UP000267900">
    <property type="component" value="Chromosome"/>
</dbReference>
<dbReference type="RefSeq" id="WP_126916029.1">
    <property type="nucleotide sequence ID" value="NZ_CP034587.1"/>
</dbReference>
<dbReference type="AlphaFoldDB" id="A0A3S9PMF6"/>
<evidence type="ECO:0000313" key="3">
    <source>
        <dbReference type="Proteomes" id="UP000267900"/>
    </source>
</evidence>
<dbReference type="PROSITE" id="PS51186">
    <property type="entry name" value="GNAT"/>
    <property type="match status" value="1"/>
</dbReference>
<dbReference type="PANTHER" id="PTHR43792:SF16">
    <property type="entry name" value="N-ACETYLTRANSFERASE DOMAIN-CONTAINING PROTEIN"/>
    <property type="match status" value="1"/>
</dbReference>